<accession>A0A1H4X2T9</accession>
<keyword evidence="3" id="KW-0677">Repeat</keyword>
<feature type="domain" description="Peptidase metallopeptidase" evidence="4">
    <location>
        <begin position="27"/>
        <end position="190"/>
    </location>
</feature>
<dbReference type="GO" id="GO:0005509">
    <property type="term" value="F:calcium ion binding"/>
    <property type="evidence" value="ECO:0007669"/>
    <property type="project" value="InterPro"/>
</dbReference>
<comment type="subcellular location">
    <subcellularLocation>
        <location evidence="1">Secreted</location>
    </subcellularLocation>
</comment>
<dbReference type="Proteomes" id="UP000198992">
    <property type="component" value="Unassembled WGS sequence"/>
</dbReference>
<dbReference type="InterPro" id="IPR011049">
    <property type="entry name" value="Serralysin-like_metalloprot_C"/>
</dbReference>
<dbReference type="InterPro" id="IPR034033">
    <property type="entry name" value="Serralysin-like"/>
</dbReference>
<gene>
    <name evidence="5" type="ORF">SAMN05444164_3354</name>
</gene>
<dbReference type="SMART" id="SM00235">
    <property type="entry name" value="ZnMc"/>
    <property type="match status" value="1"/>
</dbReference>
<dbReference type="CDD" id="cd04277">
    <property type="entry name" value="ZnMc_serralysin_like"/>
    <property type="match status" value="1"/>
</dbReference>
<evidence type="ECO:0000313" key="6">
    <source>
        <dbReference type="Proteomes" id="UP000198992"/>
    </source>
</evidence>
<sequence length="1415" mass="147327">MAKPFWDIYQIANYELVGYWPSNNEIPHHFATNANGSPVTITVSFDGLSTTIEQNLARLALQEWQDVCNVTFVLVHGSAQINYTDVGSGLVAATTPQINGSGFTTSATVDISTAWTNKYLAWDMGAGLDNYALQTFIHETGHALGLGHTGPYNGTATTDQRLFTNDTWQYSVMSYFEESNFGGGSDDYAITPQSADIAAVELLYGAPTGIRTGDTVYGFGSTAGSLYDFSNYPYAPAMTLYDGGGNNTLNCSGYLVNQTIDLNPGDFSSIGGEVNNITISALCPELGAGFNRAIGGSGNDIIIANALADVLTGGKGADKFLLNGQNATLPGAQPSLGIITDYDQGNTGSYQASEGDQIDVSGLVSYWYGQGLGGPAGWFVRLVSSGQNAILQTSSGPGYGFTSVEQLDNVGLGETVNVILDEALPAGTAIPVSAAVVDRVTSTYALITLAAGATDYITLNMIGANVLVSGAPRLLLNDGGSAIYDATDSSPTQLVFKYTVAKGDNGHSLGVSGIDLNGGSVHDAAGHSADLSGAVGAIFPFTSVDTARPTVTAVTEETQGSALILVQMSELVNTNTSGGVPSLSLNNGGIGTYLFTSTSGMGAYSVLYFTTPAQGNDVASLAITRVNLNGATVIDNAGNTADFTGAVTTSPINNLPKMVVASTHLDAPRSQAITLASLFSVFDPNSAGYSKVELWDTNGTAETGQFVVNGIAQSGGHEIDVSPADVANTVFQVGSLGGTDTIWIQLQQNGGQLSGWQKLTITAPLDSAPTIAVADKFSSVEVIPASSLFVASDPNGDSITQYAFWVEGTGGGHFVLDGVDQGINQEIDISASQLAQLVYQLGSAADTVWVRAFDGHLWSPWSSSFQVAPIVDAGPVETVSNLSATNGQSFQLSALFTYSDPIGHAAVKYDVWDTGTGGGHFILDGSPLPANQDNIVSALPSGEGGGGQLTYQAGAGTDTLWVRAYDGTAWGPWSIAFTVTVPMPTVSVHDDLTATRGQQIALSGLVTVADPGAVGYQQLELWDLNGTLTGGQFMINGAAQTGGHEIDVLPADIANTLFDVGTSGGTDTLWARILQHDGTLTAWQEFHVNAPVDQAPAVTASDFMASHNQNIAASSLFSVTDPDGDAITKFQLWDSTSDAASGHWVVNGGTQGTNQAIDVTSSQLASTTFQSGSGSDDLWVRAFDGAVWSSWKEFHVNAPVDQAPVVTASDFMASHNQNIAASSLFTVTDPDSDTITHYQFWDSTADSASGHFVVGGVAQGTQQSIDVSAAQLASATFQSGSGSDDLWVRAFDGTVWSSWKEFHVNAPVDRAPVVVASNFSATPNQSAAASALFSVTDPDGDAITKLQLWDSTSDAASGHWVVNGGTQGTNQAIDVSAAQLASTTFQGGTASDDLWVRANDGNSWSAWQEFHWLLT</sequence>
<dbReference type="EMBL" id="FNTH01000001">
    <property type="protein sequence ID" value="SEC99889.1"/>
    <property type="molecule type" value="Genomic_DNA"/>
</dbReference>
<reference evidence="5 6" key="1">
    <citation type="submission" date="2016-10" db="EMBL/GenBank/DDBJ databases">
        <authorList>
            <person name="de Groot N.N."/>
        </authorList>
    </citation>
    <scope>NUCLEOTIDE SEQUENCE [LARGE SCALE GENOMIC DNA]</scope>
    <source>
        <strain evidence="5 6">MT12</strain>
    </source>
</reference>
<dbReference type="Gene3D" id="3.40.390.10">
    <property type="entry name" value="Collagenase (Catalytic Domain)"/>
    <property type="match status" value="1"/>
</dbReference>
<proteinExistence type="predicted"/>
<protein>
    <submittedName>
        <fullName evidence="5">Peptidase M10 serralysin C terminal</fullName>
    </submittedName>
</protein>
<name>A0A1H4X2T9_9BRAD</name>
<evidence type="ECO:0000259" key="4">
    <source>
        <dbReference type="SMART" id="SM00235"/>
    </source>
</evidence>
<keyword evidence="2" id="KW-0964">Secreted</keyword>
<evidence type="ECO:0000256" key="2">
    <source>
        <dbReference type="ARBA" id="ARBA00022525"/>
    </source>
</evidence>
<dbReference type="GO" id="GO:0005615">
    <property type="term" value="C:extracellular space"/>
    <property type="evidence" value="ECO:0007669"/>
    <property type="project" value="InterPro"/>
</dbReference>
<dbReference type="InterPro" id="IPR006026">
    <property type="entry name" value="Peptidase_Metallo"/>
</dbReference>
<dbReference type="SUPFAM" id="SSF55486">
    <property type="entry name" value="Metalloproteases ('zincins'), catalytic domain"/>
    <property type="match status" value="1"/>
</dbReference>
<evidence type="ECO:0000313" key="5">
    <source>
        <dbReference type="EMBL" id="SEC99889.1"/>
    </source>
</evidence>
<dbReference type="GO" id="GO:0008270">
    <property type="term" value="F:zinc ion binding"/>
    <property type="evidence" value="ECO:0007669"/>
    <property type="project" value="InterPro"/>
</dbReference>
<dbReference type="Gene3D" id="2.150.10.10">
    <property type="entry name" value="Serralysin-like metalloprotease, C-terminal"/>
    <property type="match status" value="1"/>
</dbReference>
<dbReference type="OrthoDB" id="7325981at2"/>
<dbReference type="SUPFAM" id="SSF51120">
    <property type="entry name" value="beta-Roll"/>
    <property type="match status" value="1"/>
</dbReference>
<evidence type="ECO:0000256" key="3">
    <source>
        <dbReference type="ARBA" id="ARBA00022737"/>
    </source>
</evidence>
<dbReference type="GO" id="GO:0008237">
    <property type="term" value="F:metallopeptidase activity"/>
    <property type="evidence" value="ECO:0007669"/>
    <property type="project" value="InterPro"/>
</dbReference>
<dbReference type="InterPro" id="IPR024079">
    <property type="entry name" value="MetalloPept_cat_dom_sf"/>
</dbReference>
<dbReference type="InterPro" id="IPR013858">
    <property type="entry name" value="Peptidase_M10B_C"/>
</dbReference>
<dbReference type="RefSeq" id="WP_092116988.1">
    <property type="nucleotide sequence ID" value="NZ_FNTH01000001.1"/>
</dbReference>
<dbReference type="Pfam" id="PF08548">
    <property type="entry name" value="Peptidase_M10_C"/>
    <property type="match status" value="1"/>
</dbReference>
<dbReference type="GO" id="GO:0006508">
    <property type="term" value="P:proteolysis"/>
    <property type="evidence" value="ECO:0007669"/>
    <property type="project" value="InterPro"/>
</dbReference>
<organism evidence="5 6">
    <name type="scientific">Bradyrhizobium erythrophlei</name>
    <dbReference type="NCBI Taxonomy" id="1437360"/>
    <lineage>
        <taxon>Bacteria</taxon>
        <taxon>Pseudomonadati</taxon>
        <taxon>Pseudomonadota</taxon>
        <taxon>Alphaproteobacteria</taxon>
        <taxon>Hyphomicrobiales</taxon>
        <taxon>Nitrobacteraceae</taxon>
        <taxon>Bradyrhizobium</taxon>
    </lineage>
</organism>
<evidence type="ECO:0000256" key="1">
    <source>
        <dbReference type="ARBA" id="ARBA00004613"/>
    </source>
</evidence>